<organism evidence="1 2">
    <name type="scientific">Plasmodiophora brassicae</name>
    <name type="common">Clubroot disease agent</name>
    <dbReference type="NCBI Taxonomy" id="37360"/>
    <lineage>
        <taxon>Eukaryota</taxon>
        <taxon>Sar</taxon>
        <taxon>Rhizaria</taxon>
        <taxon>Endomyxa</taxon>
        <taxon>Phytomyxea</taxon>
        <taxon>Plasmodiophorida</taxon>
        <taxon>Plasmodiophoridae</taxon>
        <taxon>Plasmodiophora</taxon>
    </lineage>
</organism>
<dbReference type="AlphaFoldDB" id="A0A3P3XYX1"/>
<sequence>MGDVEEQNGWRDAQQCAQEILAWTPTDANAKLLLDMAAKQDDLGGCLALIRHMMSADVGGREPLYCICRMPYQIGRRWRQCQDCGEWRHPECVSACPSCFPITNSSKSLARLGAQAIQDEIRRVQSELDAIDAELLSSDLS</sequence>
<protein>
    <submittedName>
        <fullName evidence="1">Uncharacterized protein</fullName>
    </submittedName>
</protein>
<proteinExistence type="predicted"/>
<evidence type="ECO:0000313" key="1">
    <source>
        <dbReference type="EMBL" id="SPQ93079.1"/>
    </source>
</evidence>
<dbReference type="Gene3D" id="2.60.120.650">
    <property type="entry name" value="Cupin"/>
    <property type="match status" value="1"/>
</dbReference>
<accession>A0A3P3XYX1</accession>
<keyword evidence="1" id="KW-0496">Mitochondrion</keyword>
<geneLocation type="mitochondrion" evidence="1"/>
<dbReference type="Proteomes" id="UP000290189">
    <property type="component" value="Unassembled WGS sequence"/>
</dbReference>
<dbReference type="SUPFAM" id="SSF57903">
    <property type="entry name" value="FYVE/PHD zinc finger"/>
    <property type="match status" value="1"/>
</dbReference>
<name>A0A3P3XYX1_PLABS</name>
<gene>
    <name evidence="1" type="ORF">PLBR_LOCUS294</name>
</gene>
<evidence type="ECO:0000313" key="2">
    <source>
        <dbReference type="Proteomes" id="UP000290189"/>
    </source>
</evidence>
<dbReference type="EMBL" id="OVEO01000001">
    <property type="protein sequence ID" value="SPQ93079.1"/>
    <property type="molecule type" value="Genomic_DNA"/>
</dbReference>
<reference evidence="1 2" key="1">
    <citation type="submission" date="2018-03" db="EMBL/GenBank/DDBJ databases">
        <authorList>
            <person name="Fogelqvist J."/>
        </authorList>
    </citation>
    <scope>NUCLEOTIDE SEQUENCE [LARGE SCALE GENOMIC DNA]</scope>
</reference>
<dbReference type="InterPro" id="IPR011011">
    <property type="entry name" value="Znf_FYVE_PHD"/>
</dbReference>